<keyword evidence="1" id="KW-0732">Signal</keyword>
<feature type="signal peptide" evidence="1">
    <location>
        <begin position="1"/>
        <end position="26"/>
    </location>
</feature>
<comment type="caution">
    <text evidence="2">The sequence shown here is derived from an EMBL/GenBank/DDBJ whole genome shotgun (WGS) entry which is preliminary data.</text>
</comment>
<protein>
    <recommendedName>
        <fullName evidence="4">Entericidin EcnAB</fullName>
    </recommendedName>
</protein>
<reference evidence="2 3" key="1">
    <citation type="submission" date="2024-05" db="EMBL/GenBank/DDBJ databases">
        <authorList>
            <person name="Liu Q."/>
            <person name="Xin Y.-H."/>
        </authorList>
    </citation>
    <scope>NUCLEOTIDE SEQUENCE [LARGE SCALE GENOMIC DNA]</scope>
    <source>
        <strain evidence="2 3">CGMCC 1.15349</strain>
    </source>
</reference>
<evidence type="ECO:0000313" key="3">
    <source>
        <dbReference type="Proteomes" id="UP001404104"/>
    </source>
</evidence>
<proteinExistence type="predicted"/>
<name>A0ABU9XMF5_9SPHN</name>
<gene>
    <name evidence="2" type="ORF">ABC969_01000</name>
</gene>
<keyword evidence="3" id="KW-1185">Reference proteome</keyword>
<dbReference type="RefSeq" id="WP_345862370.1">
    <property type="nucleotide sequence ID" value="NZ_JBDIMF010000001.1"/>
</dbReference>
<evidence type="ECO:0000313" key="2">
    <source>
        <dbReference type="EMBL" id="MEN2784996.1"/>
    </source>
</evidence>
<feature type="chain" id="PRO_5046631573" description="Entericidin EcnAB" evidence="1">
    <location>
        <begin position="27"/>
        <end position="96"/>
    </location>
</feature>
<evidence type="ECO:0008006" key="4">
    <source>
        <dbReference type="Google" id="ProtNLM"/>
    </source>
</evidence>
<organism evidence="2 3">
    <name type="scientific">Sphingomonas qilianensis</name>
    <dbReference type="NCBI Taxonomy" id="1736690"/>
    <lineage>
        <taxon>Bacteria</taxon>
        <taxon>Pseudomonadati</taxon>
        <taxon>Pseudomonadota</taxon>
        <taxon>Alphaproteobacteria</taxon>
        <taxon>Sphingomonadales</taxon>
        <taxon>Sphingomonadaceae</taxon>
        <taxon>Sphingomonas</taxon>
    </lineage>
</organism>
<dbReference type="PROSITE" id="PS51257">
    <property type="entry name" value="PROKAR_LIPOPROTEIN"/>
    <property type="match status" value="1"/>
</dbReference>
<accession>A0ABU9XMF5</accession>
<dbReference type="EMBL" id="JBDIMF010000001">
    <property type="protein sequence ID" value="MEN2784996.1"/>
    <property type="molecule type" value="Genomic_DNA"/>
</dbReference>
<evidence type="ECO:0000256" key="1">
    <source>
        <dbReference type="SAM" id="SignalP"/>
    </source>
</evidence>
<dbReference type="Proteomes" id="UP001404104">
    <property type="component" value="Unassembled WGS sequence"/>
</dbReference>
<sequence>MKKFIAPVLIGAVAAMLAACSPAAQNETAQAGDQIAADANATFGEAINDTDAAADRAFGSAEATMDNSAATLGNAADDAADATGAALKDAGNAIED</sequence>